<dbReference type="Pfam" id="PF04717">
    <property type="entry name" value="Phage_base_V"/>
    <property type="match status" value="1"/>
</dbReference>
<name>A0ABT5QJD0_9GAMM</name>
<organism evidence="4 5">
    <name type="scientific">Enterovibrio qingdaonensis</name>
    <dbReference type="NCBI Taxonomy" id="2899818"/>
    <lineage>
        <taxon>Bacteria</taxon>
        <taxon>Pseudomonadati</taxon>
        <taxon>Pseudomonadota</taxon>
        <taxon>Gammaproteobacteria</taxon>
        <taxon>Vibrionales</taxon>
        <taxon>Vibrionaceae</taxon>
        <taxon>Enterovibrio</taxon>
    </lineage>
</organism>
<evidence type="ECO:0000313" key="5">
    <source>
        <dbReference type="Proteomes" id="UP001149821"/>
    </source>
</evidence>
<dbReference type="InterPro" id="IPR017847">
    <property type="entry name" value="T6SS_RhsGE_Vgr_subset"/>
</dbReference>
<dbReference type="InterPro" id="IPR006531">
    <property type="entry name" value="Gp5/Vgr_OB"/>
</dbReference>
<dbReference type="Gene3D" id="2.40.50.230">
    <property type="entry name" value="Gp5 N-terminal domain"/>
    <property type="match status" value="1"/>
</dbReference>
<dbReference type="PANTHER" id="PTHR32305">
    <property type="match status" value="1"/>
</dbReference>
<dbReference type="InterPro" id="IPR054030">
    <property type="entry name" value="Gp5_Vgr_C"/>
</dbReference>
<dbReference type="SUPFAM" id="SSF69279">
    <property type="entry name" value="Phage tail proteins"/>
    <property type="match status" value="2"/>
</dbReference>
<evidence type="ECO:0000256" key="1">
    <source>
        <dbReference type="ARBA" id="ARBA00005558"/>
    </source>
</evidence>
<evidence type="ECO:0000313" key="4">
    <source>
        <dbReference type="EMBL" id="MDD1781100.1"/>
    </source>
</evidence>
<dbReference type="InterPro" id="IPR037026">
    <property type="entry name" value="Vgr_OB-fold_dom_sf"/>
</dbReference>
<dbReference type="SUPFAM" id="SSF69349">
    <property type="entry name" value="Phage fibre proteins"/>
    <property type="match status" value="1"/>
</dbReference>
<proteinExistence type="inferred from homology"/>
<dbReference type="Pfam" id="PF05954">
    <property type="entry name" value="Phage_GPD"/>
    <property type="match status" value="1"/>
</dbReference>
<dbReference type="PANTHER" id="PTHR32305:SF11">
    <property type="entry name" value="TYPE VI SECRETION SYSTEM SPIKE PROTEIN VGRG3"/>
    <property type="match status" value="1"/>
</dbReference>
<comment type="similarity">
    <text evidence="1">Belongs to the VgrG protein family.</text>
</comment>
<protein>
    <submittedName>
        <fullName evidence="4">Type VI secretion system tip protein VgrG</fullName>
    </submittedName>
</protein>
<dbReference type="InterPro" id="IPR050708">
    <property type="entry name" value="T6SS_VgrG/RHS"/>
</dbReference>
<dbReference type="SUPFAM" id="SSF69255">
    <property type="entry name" value="gp5 N-terminal domain-like"/>
    <property type="match status" value="1"/>
</dbReference>
<evidence type="ECO:0000259" key="2">
    <source>
        <dbReference type="Pfam" id="PF04717"/>
    </source>
</evidence>
<dbReference type="Gene3D" id="3.55.50.10">
    <property type="entry name" value="Baseplate protein-like domains"/>
    <property type="match status" value="1"/>
</dbReference>
<comment type="caution">
    <text evidence="4">The sequence shown here is derived from an EMBL/GenBank/DDBJ whole genome shotgun (WGS) entry which is preliminary data.</text>
</comment>
<evidence type="ECO:0000259" key="3">
    <source>
        <dbReference type="Pfam" id="PF22178"/>
    </source>
</evidence>
<keyword evidence="5" id="KW-1185">Reference proteome</keyword>
<sequence>MARQSGLQFTLTVEGLPEDTFAVTAFSGNAALSSLFSFQVQLASRDESLSAMDTVDHNVCLRLWQDGEIQQRIHGIVRQFTVGDTGFHHTLYSLEIVPALARLSLRQNSRIFQHKTAPEIISVLLQEMGIDDYAFSISGNPEPREYCVQYRESDLAFVERLAAEEGMFYAFYHNENSHTVLFTDEVQTLPVMPSPLLYNVNAGGISTMPFIRRWQNITQVKPSSAQLKDYSFKKPAYGFLHDATGTEMAYQRGTYEHFDYPGRYKADSAGKPFTQYRLEHLRSDAITATASSNVLPLYPGHIFTLEEHPEEANNRNWTIVSTTFDGTQPQALEEHGGDGMTTFHNSFSVIPAHRPWRPTPQAKPCVQGPQIAIVTGPEGEEIFCDEHGRVKVQFPWDRYGNSDDASSCWVRVSQGWAGSQYGMMAIPRVGHEVIVSFLEGDPDQPIVTGRTYHATNIPPYPLPDNKTRTVIRTETHQGDGFNEIRFEDQAAKEEIYVHAQKDMNLLVQNDRKDHIKHDLHLDVENERFQRIRVDDHLTVEGNAKEHIKGNKTLISNSSIHLKQGKAHLVEAGSEFHQKSGNKLVIEAGSQITLKASGCFVTIDTAGVHISGPVVDLNAGGSAGNGSGYGGVVPTLPFGVVAPKAPQEQISSITSASQFSLDANVITTFNYALATEDGALITELCNCGEDGTCPIHNS</sequence>
<feature type="domain" description="Gp5/Type VI secretion system Vgr C-terminal trimerisation" evidence="3">
    <location>
        <begin position="470"/>
        <end position="573"/>
    </location>
</feature>
<reference evidence="4" key="1">
    <citation type="submission" date="2021-12" db="EMBL/GenBank/DDBJ databases">
        <title>Enterovibrio ZSDZ35 sp. nov. and Enterovibrio ZSDZ42 sp. nov., isolated from coastal seawater in Qingdao.</title>
        <authorList>
            <person name="Zhang P."/>
        </authorList>
    </citation>
    <scope>NUCLEOTIDE SEQUENCE</scope>
    <source>
        <strain evidence="4">ZSDZ35</strain>
    </source>
</reference>
<dbReference type="RefSeq" id="WP_274141404.1">
    <property type="nucleotide sequence ID" value="NZ_JAJUBB010000004.1"/>
</dbReference>
<dbReference type="NCBIfam" id="TIGR01646">
    <property type="entry name" value="vgr_GE"/>
    <property type="match status" value="1"/>
</dbReference>
<dbReference type="EMBL" id="JAJUBB010000004">
    <property type="protein sequence ID" value="MDD1781100.1"/>
    <property type="molecule type" value="Genomic_DNA"/>
</dbReference>
<gene>
    <name evidence="4" type="primary">vgrG</name>
    <name evidence="4" type="ORF">LRP49_07770</name>
</gene>
<feature type="domain" description="Gp5/Type VI secretion system Vgr protein OB-fold" evidence="2">
    <location>
        <begin position="386"/>
        <end position="452"/>
    </location>
</feature>
<dbReference type="Pfam" id="PF22178">
    <property type="entry name" value="Gp5_trimer_C"/>
    <property type="match status" value="1"/>
</dbReference>
<dbReference type="Gene3D" id="4.10.220.110">
    <property type="match status" value="1"/>
</dbReference>
<accession>A0ABT5QJD0</accession>
<dbReference type="Proteomes" id="UP001149821">
    <property type="component" value="Unassembled WGS sequence"/>
</dbReference>
<dbReference type="InterPro" id="IPR006533">
    <property type="entry name" value="T6SS_Vgr_RhsGE"/>
</dbReference>
<dbReference type="NCBIfam" id="TIGR03361">
    <property type="entry name" value="VI_Rhs_Vgr"/>
    <property type="match status" value="1"/>
</dbReference>
<dbReference type="Gene3D" id="2.30.110.50">
    <property type="match status" value="1"/>
</dbReference>